<dbReference type="InterPro" id="IPR039974">
    <property type="entry name" value="Splicing_factor_SLU7"/>
</dbReference>
<dbReference type="GO" id="GO:0000398">
    <property type="term" value="P:mRNA splicing, via spliceosome"/>
    <property type="evidence" value="ECO:0007669"/>
    <property type="project" value="UniProtKB-UniRule"/>
</dbReference>
<comment type="subcellular location">
    <subcellularLocation>
        <location evidence="1 9">Nucleus</location>
    </subcellularLocation>
</comment>
<dbReference type="EnsemblMetazoa" id="XM_022814145">
    <property type="protein sequence ID" value="XP_022669880"/>
    <property type="gene ID" value="LOC111253911"/>
</dbReference>
<evidence type="ECO:0000256" key="8">
    <source>
        <dbReference type="PROSITE-ProRule" id="PRU00047"/>
    </source>
</evidence>
<evidence type="ECO:0000256" key="6">
    <source>
        <dbReference type="ARBA" id="ARBA00023187"/>
    </source>
</evidence>
<feature type="compositionally biased region" description="Basic residues" evidence="10">
    <location>
        <begin position="594"/>
        <end position="619"/>
    </location>
</feature>
<dbReference type="KEGG" id="vde:111253911"/>
<keyword evidence="7 9" id="KW-0539">Nucleus</keyword>
<evidence type="ECO:0000256" key="10">
    <source>
        <dbReference type="SAM" id="MobiDB-lite"/>
    </source>
</evidence>
<protein>
    <recommendedName>
        <fullName evidence="3 9">Pre-mRNA-splicing factor SLU7</fullName>
    </recommendedName>
</protein>
<dbReference type="RefSeq" id="XP_022669879.1">
    <property type="nucleotide sequence ID" value="XM_022814144.1"/>
</dbReference>
<dbReference type="Proteomes" id="UP000594260">
    <property type="component" value="Unplaced"/>
</dbReference>
<evidence type="ECO:0000313" key="12">
    <source>
        <dbReference type="EnsemblMetazoa" id="XP_022669879"/>
    </source>
</evidence>
<keyword evidence="6 9" id="KW-0508">mRNA splicing</keyword>
<dbReference type="OMA" id="YISDAPW"/>
<feature type="region of interest" description="Disordered" evidence="10">
    <location>
        <begin position="1"/>
        <end position="58"/>
    </location>
</feature>
<dbReference type="CTD" id="10569"/>
<keyword evidence="5 9" id="KW-0747">Spliceosome</keyword>
<dbReference type="GO" id="GO:0008270">
    <property type="term" value="F:zinc ion binding"/>
    <property type="evidence" value="ECO:0007669"/>
    <property type="project" value="UniProtKB-KW"/>
</dbReference>
<dbReference type="GO" id="GO:0030628">
    <property type="term" value="F:pre-mRNA 3'-splice site binding"/>
    <property type="evidence" value="ECO:0007669"/>
    <property type="project" value="UniProtKB-UniRule"/>
</dbReference>
<evidence type="ECO:0000256" key="7">
    <source>
        <dbReference type="ARBA" id="ARBA00023242"/>
    </source>
</evidence>
<dbReference type="EnsemblMetazoa" id="XM_022814144">
    <property type="protein sequence ID" value="XP_022669879"/>
    <property type="gene ID" value="LOC111253911"/>
</dbReference>
<feature type="region of interest" description="Disordered" evidence="10">
    <location>
        <begin position="453"/>
        <end position="475"/>
    </location>
</feature>
<keyword evidence="8" id="KW-0479">Metal-binding</keyword>
<feature type="domain" description="CCHC-type" evidence="11">
    <location>
        <begin position="115"/>
        <end position="128"/>
    </location>
</feature>
<accession>A0A7M7KRU1</accession>
<dbReference type="Pfam" id="PF11708">
    <property type="entry name" value="Slu7"/>
    <property type="match status" value="1"/>
</dbReference>
<dbReference type="OrthoDB" id="249612at2759"/>
<evidence type="ECO:0000313" key="13">
    <source>
        <dbReference type="Proteomes" id="UP000594260"/>
    </source>
</evidence>
<dbReference type="InterPro" id="IPR001878">
    <property type="entry name" value="Znf_CCHC"/>
</dbReference>
<dbReference type="RefSeq" id="XP_022669880.1">
    <property type="nucleotide sequence ID" value="XM_022814145.1"/>
</dbReference>
<evidence type="ECO:0000259" key="11">
    <source>
        <dbReference type="PROSITE" id="PS50158"/>
    </source>
</evidence>
<name>A0A7M7KRU1_VARDE</name>
<dbReference type="PROSITE" id="PS50158">
    <property type="entry name" value="ZF_CCHC"/>
    <property type="match status" value="1"/>
</dbReference>
<dbReference type="InterPro" id="IPR021715">
    <property type="entry name" value="Slu7_dom"/>
</dbReference>
<dbReference type="GO" id="GO:0005681">
    <property type="term" value="C:spliceosomal complex"/>
    <property type="evidence" value="ECO:0007669"/>
    <property type="project" value="UniProtKB-UniRule"/>
</dbReference>
<keyword evidence="8" id="KW-0863">Zinc-finger</keyword>
<keyword evidence="13" id="KW-1185">Reference proteome</keyword>
<evidence type="ECO:0000256" key="9">
    <source>
        <dbReference type="RuleBase" id="RU367071"/>
    </source>
</evidence>
<dbReference type="FunCoup" id="A0A7M7KRU1">
    <property type="interactions" value="1991"/>
</dbReference>
<organism evidence="12 13">
    <name type="scientific">Varroa destructor</name>
    <name type="common">Honeybee mite</name>
    <dbReference type="NCBI Taxonomy" id="109461"/>
    <lineage>
        <taxon>Eukaryota</taxon>
        <taxon>Metazoa</taxon>
        <taxon>Ecdysozoa</taxon>
        <taxon>Arthropoda</taxon>
        <taxon>Chelicerata</taxon>
        <taxon>Arachnida</taxon>
        <taxon>Acari</taxon>
        <taxon>Parasitiformes</taxon>
        <taxon>Mesostigmata</taxon>
        <taxon>Gamasina</taxon>
        <taxon>Dermanyssoidea</taxon>
        <taxon>Varroidae</taxon>
        <taxon>Varroa</taxon>
    </lineage>
</organism>
<reference evidence="12" key="1">
    <citation type="submission" date="2021-01" db="UniProtKB">
        <authorList>
            <consortium name="EnsemblMetazoa"/>
        </authorList>
    </citation>
    <scope>IDENTIFICATION</scope>
</reference>
<proteinExistence type="inferred from homology"/>
<dbReference type="GeneID" id="111253911"/>
<keyword evidence="8" id="KW-0862">Zinc</keyword>
<feature type="compositionally biased region" description="Acidic residues" evidence="10">
    <location>
        <begin position="561"/>
        <end position="572"/>
    </location>
</feature>
<evidence type="ECO:0000256" key="5">
    <source>
        <dbReference type="ARBA" id="ARBA00022728"/>
    </source>
</evidence>
<feature type="compositionally biased region" description="Basic and acidic residues" evidence="10">
    <location>
        <begin position="620"/>
        <end position="649"/>
    </location>
</feature>
<keyword evidence="4 9" id="KW-0507">mRNA processing</keyword>
<evidence type="ECO:0000256" key="1">
    <source>
        <dbReference type="ARBA" id="ARBA00004123"/>
    </source>
</evidence>
<feature type="compositionally biased region" description="Basic and acidic residues" evidence="10">
    <location>
        <begin position="254"/>
        <end position="272"/>
    </location>
</feature>
<dbReference type="PANTHER" id="PTHR12942">
    <property type="entry name" value="STEP II SPLICING FACTOR SLU7"/>
    <property type="match status" value="1"/>
</dbReference>
<comment type="function">
    <text evidence="9">Involved in pre-mRNA splicing.</text>
</comment>
<dbReference type="PANTHER" id="PTHR12942:SF2">
    <property type="entry name" value="PRE-MRNA-SPLICING FACTOR SLU7"/>
    <property type="match status" value="1"/>
</dbReference>
<feature type="region of interest" description="Disordered" evidence="10">
    <location>
        <begin position="192"/>
        <end position="227"/>
    </location>
</feature>
<feature type="compositionally biased region" description="Basic and acidic residues" evidence="10">
    <location>
        <begin position="14"/>
        <end position="40"/>
    </location>
</feature>
<feature type="compositionally biased region" description="Basic residues" evidence="10">
    <location>
        <begin position="543"/>
        <end position="556"/>
    </location>
</feature>
<comment type="subunit">
    <text evidence="9">Associated with the spliceosome.</text>
</comment>
<evidence type="ECO:0000256" key="4">
    <source>
        <dbReference type="ARBA" id="ARBA00022664"/>
    </source>
</evidence>
<dbReference type="AlphaFoldDB" id="A0A7M7KRU1"/>
<feature type="region of interest" description="Disordered" evidence="10">
    <location>
        <begin position="540"/>
        <end position="659"/>
    </location>
</feature>
<evidence type="ECO:0000256" key="2">
    <source>
        <dbReference type="ARBA" id="ARBA00007203"/>
    </source>
</evidence>
<sequence>MAHSQTKPLSELLRSGDDSEPKKQSREEWRQAKELEEARKLGNAPAAVDETGKDINPHIPQYISTVPWYVGSSGPTLKHQRPQPEKQKEFSSIHEGFHRGTFLSNRATKWRKGACENCGAMGHKKKECMERPRARGARWTNDDIAPDDIDQPDLKFDFDGKRDRWNGYDPSQYREVVEEYRRVEDAKRLLKEQKLKEETGESGAGSSGKHEDSDDEDKYADKIDMPGTKVDSKQRITVRNLRIREDTAKYLRNLDPDSAHYDPKTRSMRDNPYKNTGKTPDEVSFAGENFVRYTGDTKSMLQDQAFAWEAHDSGVDIHLLAEPTKAALLTKEFREKKQQMEGSIKTAILDRYGGEEHLKAPPRELLYGQTENYVEYSRTGQIIRGAEKKIVRSKYEEDVFINNHTTVWGSYWDSFRWGYKCCHQLVKQSYCTGIAGKTVREEAVTTLRPGDLHKTTKKKIGSDNESGDEDDEGSQLSLEVNAKFSVEDEKGAGPIRLPPAVETISELSTSLGGATLLKQPFTDEQDHVEIKTNDATVDDKCKNKQKAKQKRAKKSSKCSGSEDDGSGQEDSSDESKSEGGLNDTEVDSEEERRSKRRKEEKRAKRRLKKRRSKKHKRDKLKHEKSQEEKLAKAMRKFEEEQKQETDERKRKYNSMYEHKAPTEADMEVYFLKRHRPEDPMTHLLEKNG</sequence>
<dbReference type="InParanoid" id="A0A7M7KRU1"/>
<feature type="region of interest" description="Disordered" evidence="10">
    <location>
        <begin position="254"/>
        <end position="281"/>
    </location>
</feature>
<comment type="similarity">
    <text evidence="2 9">Belongs to the SLU7 family.</text>
</comment>
<evidence type="ECO:0000256" key="3">
    <source>
        <dbReference type="ARBA" id="ARBA00021377"/>
    </source>
</evidence>